<evidence type="ECO:0000313" key="2">
    <source>
        <dbReference type="EMBL" id="EFU76411.1"/>
    </source>
</evidence>
<dbReference type="AlphaFoldDB" id="E6LP12"/>
<evidence type="ECO:0000256" key="1">
    <source>
        <dbReference type="ARBA" id="ARBA00005721"/>
    </source>
</evidence>
<dbReference type="InterPro" id="IPR005531">
    <property type="entry name" value="Asp23"/>
</dbReference>
<accession>E6LP12</accession>
<sequence>MVIIEYKEAFMADTMDIKKEDKTEATENKKLGEVKIADEVVAVIAGIAATEVEGVYSMAGNMTRDFMGKLSGSKMAKSMRGVSVEVNDDKVCVDLSVNVSYNYNIPEVSEKVQERVKNAIENMTGLIVLEVNIKIATVVAK</sequence>
<name>E6LP12_9FIRM</name>
<dbReference type="HOGENOM" id="CLU_113198_4_3_9"/>
<dbReference type="EMBL" id="AEPW01000074">
    <property type="protein sequence ID" value="EFU76411.1"/>
    <property type="molecule type" value="Genomic_DNA"/>
</dbReference>
<reference evidence="2 3" key="1">
    <citation type="submission" date="2010-12" db="EMBL/GenBank/DDBJ databases">
        <authorList>
            <person name="Muzny D."/>
            <person name="Qin X."/>
            <person name="Deng J."/>
            <person name="Jiang H."/>
            <person name="Liu Y."/>
            <person name="Qu J."/>
            <person name="Song X.-Z."/>
            <person name="Zhang L."/>
            <person name="Thornton R."/>
            <person name="Coyle M."/>
            <person name="Francisco L."/>
            <person name="Jackson L."/>
            <person name="Javaid M."/>
            <person name="Korchina V."/>
            <person name="Kovar C."/>
            <person name="Mata R."/>
            <person name="Mathew T."/>
            <person name="Ngo R."/>
            <person name="Nguyen L."/>
            <person name="Nguyen N."/>
            <person name="Okwuonu G."/>
            <person name="Ongeri F."/>
            <person name="Pham C."/>
            <person name="Simmons D."/>
            <person name="Wilczek-Boney K."/>
            <person name="Hale W."/>
            <person name="Jakkamsetti A."/>
            <person name="Pham P."/>
            <person name="Ruth R."/>
            <person name="San Lucas F."/>
            <person name="Warren J."/>
            <person name="Zhang J."/>
            <person name="Zhao Z."/>
            <person name="Zhou C."/>
            <person name="Zhu D."/>
            <person name="Lee S."/>
            <person name="Bess C."/>
            <person name="Blankenburg K."/>
            <person name="Forbes L."/>
            <person name="Fu Q."/>
            <person name="Gubbala S."/>
            <person name="Hirani K."/>
            <person name="Jayaseelan J.C."/>
            <person name="Lara F."/>
            <person name="Munidasa M."/>
            <person name="Palculict T."/>
            <person name="Patil S."/>
            <person name="Pu L.-L."/>
            <person name="Saada N."/>
            <person name="Tang L."/>
            <person name="Weissenberger G."/>
            <person name="Zhu Y."/>
            <person name="Hemphill L."/>
            <person name="Shang Y."/>
            <person name="Youmans B."/>
            <person name="Ayvaz T."/>
            <person name="Ross M."/>
            <person name="Santibanez J."/>
            <person name="Aqrawi P."/>
            <person name="Gross S."/>
            <person name="Joshi V."/>
            <person name="Fowler G."/>
            <person name="Nazareth L."/>
            <person name="Reid J."/>
            <person name="Worley K."/>
            <person name="Petrosino J."/>
            <person name="Highlander S."/>
            <person name="Gibbs R."/>
        </authorList>
    </citation>
    <scope>NUCLEOTIDE SEQUENCE [LARGE SCALE GENOMIC DNA]</scope>
    <source>
        <strain evidence="2 3">DSM 3986</strain>
    </source>
</reference>
<organism evidence="2 3">
    <name type="scientific">Lachnoanaerobaculum saburreum DSM 3986</name>
    <dbReference type="NCBI Taxonomy" id="887325"/>
    <lineage>
        <taxon>Bacteria</taxon>
        <taxon>Bacillati</taxon>
        <taxon>Bacillota</taxon>
        <taxon>Clostridia</taxon>
        <taxon>Lachnospirales</taxon>
        <taxon>Lachnospiraceae</taxon>
        <taxon>Lachnoanaerobaculum</taxon>
    </lineage>
</organism>
<comment type="caution">
    <text evidence="2">The sequence shown here is derived from an EMBL/GenBank/DDBJ whole genome shotgun (WGS) entry which is preliminary data.</text>
</comment>
<evidence type="ECO:0000313" key="3">
    <source>
        <dbReference type="Proteomes" id="UP000003434"/>
    </source>
</evidence>
<gene>
    <name evidence="2" type="ORF">HMPREF0381_1697</name>
</gene>
<comment type="similarity">
    <text evidence="1">Belongs to the asp23 family.</text>
</comment>
<evidence type="ECO:0008006" key="4">
    <source>
        <dbReference type="Google" id="ProtNLM"/>
    </source>
</evidence>
<protein>
    <recommendedName>
        <fullName evidence="4">Alkaline shock protein 23</fullName>
    </recommendedName>
</protein>
<proteinExistence type="inferred from homology"/>
<dbReference type="Proteomes" id="UP000003434">
    <property type="component" value="Unassembled WGS sequence"/>
</dbReference>
<dbReference type="eggNOG" id="COG1302">
    <property type="taxonomic scope" value="Bacteria"/>
</dbReference>
<dbReference type="Pfam" id="PF03780">
    <property type="entry name" value="Asp23"/>
    <property type="match status" value="1"/>
</dbReference>
<dbReference type="PANTHER" id="PTHR34297">
    <property type="entry name" value="HYPOTHETICAL CYTOSOLIC PROTEIN-RELATED"/>
    <property type="match status" value="1"/>
</dbReference>